<feature type="domain" description="DDE Tnp4" evidence="4">
    <location>
        <begin position="6"/>
        <end position="71"/>
    </location>
</feature>
<gene>
    <name evidence="5" type="ORF">FHK98_05195</name>
</gene>
<comment type="cofactor">
    <cofactor evidence="1">
        <name>a divalent metal cation</name>
        <dbReference type="ChEBI" id="CHEBI:60240"/>
    </cofactor>
</comment>
<dbReference type="Pfam" id="PF13359">
    <property type="entry name" value="DDE_Tnp_4"/>
    <property type="match status" value="1"/>
</dbReference>
<comment type="caution">
    <text evidence="5">The sequence shown here is derived from an EMBL/GenBank/DDBJ whole genome shotgun (WGS) entry which is preliminary data.</text>
</comment>
<evidence type="ECO:0000256" key="1">
    <source>
        <dbReference type="ARBA" id="ARBA00001968"/>
    </source>
</evidence>
<sequence length="77" mass="9179">RNLVHLPHKKPKGKELTQQQKEENRELSRQRVVCEHAHSGIKRYNCVHYVYRNRVTDFDDQLMLVSAGLWNFYLDAA</sequence>
<dbReference type="GO" id="GO:0046872">
    <property type="term" value="F:metal ion binding"/>
    <property type="evidence" value="ECO:0007669"/>
    <property type="project" value="UniProtKB-KW"/>
</dbReference>
<reference evidence="5 6" key="1">
    <citation type="journal article" date="2020" name="J. Appl. Phycol.">
        <title>Morphological changes and genome evolution in Raphidiopsis raciborskii CS-506 after 23 years in culture.</title>
        <authorList>
            <person name="Willis A."/>
            <person name="Bent S.J."/>
            <person name="Jameson I.D."/>
        </authorList>
    </citation>
    <scope>NUCLEOTIDE SEQUENCE [LARGE SCALE GENOMIC DNA]</scope>
    <source>
        <strain evidence="5 6">CS-506_A</strain>
    </source>
</reference>
<feature type="region of interest" description="Disordered" evidence="3">
    <location>
        <begin position="1"/>
        <end position="28"/>
    </location>
</feature>
<evidence type="ECO:0000256" key="3">
    <source>
        <dbReference type="SAM" id="MobiDB-lite"/>
    </source>
</evidence>
<evidence type="ECO:0000259" key="4">
    <source>
        <dbReference type="Pfam" id="PF13359"/>
    </source>
</evidence>
<dbReference type="Proteomes" id="UP000538075">
    <property type="component" value="Unassembled WGS sequence"/>
</dbReference>
<name>A0A838WHN1_9CYAN</name>
<evidence type="ECO:0000313" key="6">
    <source>
        <dbReference type="Proteomes" id="UP000538075"/>
    </source>
</evidence>
<dbReference type="InterPro" id="IPR027806">
    <property type="entry name" value="HARBI1_dom"/>
</dbReference>
<feature type="non-terminal residue" evidence="5">
    <location>
        <position position="1"/>
    </location>
</feature>
<accession>A0A838WHN1</accession>
<evidence type="ECO:0000313" key="5">
    <source>
        <dbReference type="EMBL" id="MBA4465191.1"/>
    </source>
</evidence>
<feature type="compositionally biased region" description="Basic residues" evidence="3">
    <location>
        <begin position="1"/>
        <end position="12"/>
    </location>
</feature>
<proteinExistence type="predicted"/>
<evidence type="ECO:0000256" key="2">
    <source>
        <dbReference type="ARBA" id="ARBA00022723"/>
    </source>
</evidence>
<dbReference type="EMBL" id="VDFG01000324">
    <property type="protein sequence ID" value="MBA4465191.1"/>
    <property type="molecule type" value="Genomic_DNA"/>
</dbReference>
<keyword evidence="2" id="KW-0479">Metal-binding</keyword>
<dbReference type="AlphaFoldDB" id="A0A838WHN1"/>
<protein>
    <submittedName>
        <fullName evidence="5">IS5/IS1182 family transposase</fullName>
    </submittedName>
</protein>
<organism evidence="5 6">
    <name type="scientific">Cylindrospermopsis raciborskii CS-506_A</name>
    <dbReference type="NCBI Taxonomy" id="2585140"/>
    <lineage>
        <taxon>Bacteria</taxon>
        <taxon>Bacillati</taxon>
        <taxon>Cyanobacteriota</taxon>
        <taxon>Cyanophyceae</taxon>
        <taxon>Nostocales</taxon>
        <taxon>Aphanizomenonaceae</taxon>
        <taxon>Cylindrospermopsis</taxon>
    </lineage>
</organism>